<dbReference type="PANTHER" id="PTHR19306:SF6">
    <property type="entry name" value="STRUCTURAL MAINTENANCE OF CHROMOSOMES PROTEIN 6"/>
    <property type="match status" value="1"/>
</dbReference>
<evidence type="ECO:0000313" key="15">
    <source>
        <dbReference type="EnsemblMetazoa" id="tetur07g06530.1"/>
    </source>
</evidence>
<proteinExistence type="inferred from homology"/>
<dbReference type="KEGG" id="tut:107362010"/>
<dbReference type="Gene3D" id="3.40.50.300">
    <property type="entry name" value="P-loop containing nucleotide triphosphate hydrolases"/>
    <property type="match status" value="2"/>
</dbReference>
<dbReference type="eggNOG" id="KOG0250">
    <property type="taxonomic scope" value="Eukaryota"/>
</dbReference>
<comment type="subcellular location">
    <subcellularLocation>
        <location evidence="2">Chromosome</location>
    </subcellularLocation>
    <subcellularLocation>
        <location evidence="1">Nucleus</location>
    </subcellularLocation>
</comment>
<evidence type="ECO:0000256" key="12">
    <source>
        <dbReference type="SAM" id="Coils"/>
    </source>
</evidence>
<gene>
    <name evidence="15" type="primary">107362010</name>
</gene>
<evidence type="ECO:0000259" key="14">
    <source>
        <dbReference type="Pfam" id="PF02463"/>
    </source>
</evidence>
<feature type="compositionally biased region" description="Basic residues" evidence="13">
    <location>
        <begin position="1"/>
        <end position="10"/>
    </location>
</feature>
<name>T1K9X7_TETUR</name>
<keyword evidence="4" id="KW-0158">Chromosome</keyword>
<dbReference type="GO" id="GO:0000724">
    <property type="term" value="P:double-strand break repair via homologous recombination"/>
    <property type="evidence" value="ECO:0007669"/>
    <property type="project" value="TreeGrafter"/>
</dbReference>
<evidence type="ECO:0000256" key="8">
    <source>
        <dbReference type="ARBA" id="ARBA00023054"/>
    </source>
</evidence>
<evidence type="ECO:0000256" key="2">
    <source>
        <dbReference type="ARBA" id="ARBA00004286"/>
    </source>
</evidence>
<feature type="coiled-coil region" evidence="12">
    <location>
        <begin position="334"/>
        <end position="458"/>
    </location>
</feature>
<keyword evidence="16" id="KW-1185">Reference proteome</keyword>
<feature type="coiled-coil region" evidence="12">
    <location>
        <begin position="922"/>
        <end position="952"/>
    </location>
</feature>
<reference evidence="16" key="1">
    <citation type="submission" date="2011-08" db="EMBL/GenBank/DDBJ databases">
        <authorList>
            <person name="Rombauts S."/>
        </authorList>
    </citation>
    <scope>NUCLEOTIDE SEQUENCE</scope>
    <source>
        <strain evidence="16">London</strain>
    </source>
</reference>
<comment type="similarity">
    <text evidence="3">Belongs to the SMC family. SMC6 subfamily.</text>
</comment>
<accession>T1K9X7</accession>
<dbReference type="GO" id="GO:0005524">
    <property type="term" value="F:ATP binding"/>
    <property type="evidence" value="ECO:0007669"/>
    <property type="project" value="UniProtKB-KW"/>
</dbReference>
<dbReference type="EMBL" id="CAEY01001893">
    <property type="status" value="NOT_ANNOTATED_CDS"/>
    <property type="molecule type" value="Genomic_DNA"/>
</dbReference>
<dbReference type="EnsemblMetazoa" id="tetur07g06530.1">
    <property type="protein sequence ID" value="tetur07g06530.1"/>
    <property type="gene ID" value="tetur07g06530"/>
</dbReference>
<evidence type="ECO:0000256" key="6">
    <source>
        <dbReference type="ARBA" id="ARBA00022763"/>
    </source>
</evidence>
<keyword evidence="11" id="KW-0539">Nucleus</keyword>
<dbReference type="SUPFAM" id="SSF52540">
    <property type="entry name" value="P-loop containing nucleoside triphosphate hydrolases"/>
    <property type="match status" value="2"/>
</dbReference>
<feature type="coiled-coil region" evidence="12">
    <location>
        <begin position="789"/>
        <end position="883"/>
    </location>
</feature>
<evidence type="ECO:0000256" key="13">
    <source>
        <dbReference type="SAM" id="MobiDB-lite"/>
    </source>
</evidence>
<dbReference type="GO" id="GO:0003697">
    <property type="term" value="F:single-stranded DNA binding"/>
    <property type="evidence" value="ECO:0007669"/>
    <property type="project" value="TreeGrafter"/>
</dbReference>
<organism evidence="15 16">
    <name type="scientific">Tetranychus urticae</name>
    <name type="common">Two-spotted spider mite</name>
    <dbReference type="NCBI Taxonomy" id="32264"/>
    <lineage>
        <taxon>Eukaryota</taxon>
        <taxon>Metazoa</taxon>
        <taxon>Ecdysozoa</taxon>
        <taxon>Arthropoda</taxon>
        <taxon>Chelicerata</taxon>
        <taxon>Arachnida</taxon>
        <taxon>Acari</taxon>
        <taxon>Acariformes</taxon>
        <taxon>Trombidiformes</taxon>
        <taxon>Prostigmata</taxon>
        <taxon>Eleutherengona</taxon>
        <taxon>Raphignathae</taxon>
        <taxon>Tetranychoidea</taxon>
        <taxon>Tetranychidae</taxon>
        <taxon>Tetranychus</taxon>
    </lineage>
</organism>
<reference evidence="15" key="2">
    <citation type="submission" date="2015-06" db="UniProtKB">
        <authorList>
            <consortium name="EnsemblMetazoa"/>
        </authorList>
    </citation>
    <scope>IDENTIFICATION</scope>
</reference>
<dbReference type="InterPro" id="IPR027417">
    <property type="entry name" value="P-loop_NTPase"/>
</dbReference>
<dbReference type="AlphaFoldDB" id="T1K9X7"/>
<evidence type="ECO:0000256" key="7">
    <source>
        <dbReference type="ARBA" id="ARBA00022840"/>
    </source>
</evidence>
<dbReference type="Proteomes" id="UP000015104">
    <property type="component" value="Unassembled WGS sequence"/>
</dbReference>
<protein>
    <recommendedName>
        <fullName evidence="14">RecF/RecN/SMC N-terminal domain-containing protein</fullName>
    </recommendedName>
</protein>
<evidence type="ECO:0000256" key="10">
    <source>
        <dbReference type="ARBA" id="ARBA00023204"/>
    </source>
</evidence>
<dbReference type="GO" id="GO:0030915">
    <property type="term" value="C:Smc5-Smc6 complex"/>
    <property type="evidence" value="ECO:0007669"/>
    <property type="project" value="TreeGrafter"/>
</dbReference>
<dbReference type="STRING" id="32264.T1K9X7"/>
<evidence type="ECO:0000256" key="5">
    <source>
        <dbReference type="ARBA" id="ARBA00022741"/>
    </source>
</evidence>
<dbReference type="GO" id="GO:0003684">
    <property type="term" value="F:damaged DNA binding"/>
    <property type="evidence" value="ECO:0007669"/>
    <property type="project" value="TreeGrafter"/>
</dbReference>
<dbReference type="OrthoDB" id="10072614at2759"/>
<dbReference type="OMA" id="MCHDHFY"/>
<evidence type="ECO:0000313" key="16">
    <source>
        <dbReference type="Proteomes" id="UP000015104"/>
    </source>
</evidence>
<evidence type="ECO:0000256" key="4">
    <source>
        <dbReference type="ARBA" id="ARBA00022454"/>
    </source>
</evidence>
<keyword evidence="7" id="KW-0067">ATP-binding</keyword>
<keyword evidence="10" id="KW-0234">DNA repair</keyword>
<keyword evidence="5" id="KW-0547">Nucleotide-binding</keyword>
<dbReference type="PANTHER" id="PTHR19306">
    <property type="entry name" value="STRUCTURAL MAINTENANCE OF CHROMOSOMES 5,6 SMC5, SMC6"/>
    <property type="match status" value="1"/>
</dbReference>
<dbReference type="Pfam" id="PF02463">
    <property type="entry name" value="SMC_N"/>
    <property type="match status" value="1"/>
</dbReference>
<evidence type="ECO:0000256" key="3">
    <source>
        <dbReference type="ARBA" id="ARBA00006793"/>
    </source>
</evidence>
<feature type="coiled-coil region" evidence="12">
    <location>
        <begin position="733"/>
        <end position="760"/>
    </location>
</feature>
<dbReference type="GO" id="GO:0035861">
    <property type="term" value="C:site of double-strand break"/>
    <property type="evidence" value="ECO:0007669"/>
    <property type="project" value="TreeGrafter"/>
</dbReference>
<keyword evidence="9" id="KW-0233">DNA recombination</keyword>
<keyword evidence="8 12" id="KW-0175">Coiled coil</keyword>
<keyword evidence="6" id="KW-0227">DNA damage</keyword>
<dbReference type="GO" id="GO:0005634">
    <property type="term" value="C:nucleus"/>
    <property type="evidence" value="ECO:0007669"/>
    <property type="project" value="UniProtKB-SubCell"/>
</dbReference>
<evidence type="ECO:0000256" key="9">
    <source>
        <dbReference type="ARBA" id="ARBA00023172"/>
    </source>
</evidence>
<evidence type="ECO:0000256" key="11">
    <source>
        <dbReference type="ARBA" id="ARBA00023242"/>
    </source>
</evidence>
<feature type="region of interest" description="Disordered" evidence="13">
    <location>
        <begin position="1"/>
        <end position="41"/>
    </location>
</feature>
<dbReference type="HOGENOM" id="CLU_009063_0_0_1"/>
<sequence length="1121" mass="129145">MMSAKRKRRDRSPSLSSDSKENIDFDEEDNPDRANDSDDSLDMEISSIGETSFLNSQDKSNYIECGTIKSLKLVNFMCHGHFAIEFGPRINFVIGRNGSGKSAILTAIVLALGGRSHHTSRGQSLKSFIKTGESRAKIVIKLNNFNNIDKSASFKYEEYGDTIWIERLLKSDGSSTYHLKNKNGKSITTMKKELDTIVKHFNIQIDNPIVVLNQEISRNFLNSKNPRDKYSFFMKATQLEDILNDYAYASEKTTLTELELDKKKKVLKDVASELKELKKKVSLFAKIDDQNNKLSSLDKELLWALVCEKEREFEEILSKIEENNGKVIEHTTTINKLENKLTKFSADKENTQKDLDDMAIKVDEIKAKIGEKTQILTEYKEKKNNFAIECSRLKNELDAMGKDEKHLERKINELKKQFGDVEKVEQERHLRAEMVAKLEEEERQLKAEIRTRKLHKEQLQGSISEIEKKIYGCKAEIDSIKSSIYRKKQDIQQARSSENDQLLRFGVYMPHLLKQIDLEFKQGRFVKKPLGPIGHLIKLRDPGAAFAVECCIKGLVSAFCCDNQGDANVLSQLFKRTLGNARPPMIITRRFTNLHNVSSNCIQSDKYKSILELLDIDQAPVANVLIDRSNIESIAYIANEDEALNVMTNAEKVPHNCNQAYTKQGTNMYPVKRNQFFKSYAPNYNQAKYLTHDISDYILSLEHELVELNKKWESRTADLTPLQENLQENKLDLVETTNKLSKLYDRANEVSRELEELKNVVETTPVEMDLFEKDLSDLRMEKTTRNEKLAGLQEKYSEMKTLIEEINVKITTLQDEKTRLCHEERPAREKMKTLEDQLVSVQRTLNRFKDNLTSVEEEIHDLKKAQESKKQEVENMRQKAMEETGQEIRTTRSPSDVKKEIVDIKRFMQEQESEIGDRDKIIKQYNDRIEAHERVLEQVETFEELLEEFKASTKMRLDKYRRLRKQITEKACQVFKIALDALNFSGILEINHDDCIIDGASKKAKTLDIKINPKVMVNSDVYKDTRSLSGGERSYGTVAFLVALWESCNSPFRILDEVDVFMDVVTRSTAMQILVENAKMKAGKQYIFLSPLGLVVDEKYVHVHRMPDPVRGISNVLSHTD</sequence>
<dbReference type="InterPro" id="IPR003395">
    <property type="entry name" value="RecF/RecN/SMC_N"/>
</dbReference>
<evidence type="ECO:0000256" key="1">
    <source>
        <dbReference type="ARBA" id="ARBA00004123"/>
    </source>
</evidence>
<feature type="domain" description="RecF/RecN/SMC N-terminal" evidence="14">
    <location>
        <begin position="68"/>
        <end position="1079"/>
    </location>
</feature>